<organism evidence="2">
    <name type="scientific">marine sediment metagenome</name>
    <dbReference type="NCBI Taxonomy" id="412755"/>
    <lineage>
        <taxon>unclassified sequences</taxon>
        <taxon>metagenomes</taxon>
        <taxon>ecological metagenomes</taxon>
    </lineage>
</organism>
<accession>X0Y972</accession>
<name>X0Y972_9ZZZZ</name>
<dbReference type="EMBL" id="BARS01046829">
    <property type="protein sequence ID" value="GAG33406.1"/>
    <property type="molecule type" value="Genomic_DNA"/>
</dbReference>
<evidence type="ECO:0000313" key="2">
    <source>
        <dbReference type="EMBL" id="GAG33406.1"/>
    </source>
</evidence>
<dbReference type="Pfam" id="PF18915">
    <property type="entry name" value="DUF5667"/>
    <property type="match status" value="1"/>
</dbReference>
<feature type="non-terminal residue" evidence="2">
    <location>
        <position position="152"/>
    </location>
</feature>
<feature type="domain" description="DUF5667" evidence="1">
    <location>
        <begin position="29"/>
        <end position="124"/>
    </location>
</feature>
<proteinExistence type="predicted"/>
<protein>
    <recommendedName>
        <fullName evidence="1">DUF5667 domain-containing protein</fullName>
    </recommendedName>
</protein>
<reference evidence="2" key="1">
    <citation type="journal article" date="2014" name="Front. Microbiol.">
        <title>High frequency of phylogenetically diverse reductive dehalogenase-homologous genes in deep subseafloor sedimentary metagenomes.</title>
        <authorList>
            <person name="Kawai M."/>
            <person name="Futagami T."/>
            <person name="Toyoda A."/>
            <person name="Takaki Y."/>
            <person name="Nishi S."/>
            <person name="Hori S."/>
            <person name="Arai W."/>
            <person name="Tsubouchi T."/>
            <person name="Morono Y."/>
            <person name="Uchiyama I."/>
            <person name="Ito T."/>
            <person name="Fujiyama A."/>
            <person name="Inagaki F."/>
            <person name="Takami H."/>
        </authorList>
    </citation>
    <scope>NUCLEOTIDE SEQUENCE</scope>
    <source>
        <strain evidence="2">Expedition CK06-06</strain>
    </source>
</reference>
<dbReference type="AlphaFoldDB" id="X0Y972"/>
<sequence>MVTTLTAILLALAVSFGGAGATVYAAQAALPGDVLYPVKIGLEDAQVALSTSQATGAQLHLDFAQNRMEETIALIAQGRYGDVHAAADRLESDARQATEAFGAVAQVDPDRARALVESLDTALARHVQVLSHLLLLEVVPDEAQPGIVRALQ</sequence>
<gene>
    <name evidence="2" type="ORF">S01H1_70421</name>
</gene>
<comment type="caution">
    <text evidence="2">The sequence shown here is derived from an EMBL/GenBank/DDBJ whole genome shotgun (WGS) entry which is preliminary data.</text>
</comment>
<dbReference type="InterPro" id="IPR043725">
    <property type="entry name" value="DUF5667"/>
</dbReference>
<evidence type="ECO:0000259" key="1">
    <source>
        <dbReference type="Pfam" id="PF18915"/>
    </source>
</evidence>